<comment type="caution">
    <text evidence="1">The sequence shown here is derived from an EMBL/GenBank/DDBJ whole genome shotgun (WGS) entry which is preliminary data.</text>
</comment>
<gene>
    <name evidence="1" type="ORF">LCGC14_2009820</name>
</gene>
<proteinExistence type="predicted"/>
<accession>A0A0F9HXT5</accession>
<sequence length="735" mass="82204">EGYRGVASLGMPWPFSSLPGLKQAPRKVFGAGSETAAKAWEKLHYGQGPVSKWVSAVPRATRMLFSPSVRGKINATEQWVADASQTAARNLGAAVQDVAPIFGRRMAELREFWDVNLKQHGLDIGDEVRLRDFDDVTTHFLESDTFFRQKFGSLKEGMKEALEEPDGPLSLAAMIKPLQNEAFTRDFHEVLDAFINSKNFVYNKVQELGAHYQDLADSFADHFPRRASKKLTKGALQKHEQRLLSTAFPFALQRTIRDVPGGTLTLNRAATDDLVRGLVVDTNVDVPTISKLSAEQHKGELRAWLEQQKLPVDDKATLVELQQAVVWEKHLKPALQRMEIDDPNIIRRMKETVTSDVDVPNLLDANRPLFKAGETTTAKAREIVDWLAGMPKETVVGGVFDRPTIESWFDYMKHLSNSYGSYATIHNFLRGIITDEPADGLVPLRSVLSEPITTGKGVRTRTLLSKQGQERLVTDWWKQQGKDLAGPDVSKALDNAYVPVGTENVLRAHIEATRPETVNAMIDAWDGLTNLWKWTTTIPFPMFHGRNYMAAIWQNWAHGDLPLSGLIKENAAMLKTWLKGGGKESLPYWDELRHGDLLGVKGGRAEFIERLARDDGGPQGALRIGAGRIKDKAVEIGDKAYATVELVNRYVPYKLYRDQGFSVSQAAQKVKDLQYDYSAASPFIRKYGRRLVPFIQWSSKNIPFQIKGLINEPGGRAAQTLRAMASARRESGDYV</sequence>
<feature type="non-terminal residue" evidence="1">
    <location>
        <position position="735"/>
    </location>
</feature>
<reference evidence="1" key="1">
    <citation type="journal article" date="2015" name="Nature">
        <title>Complex archaea that bridge the gap between prokaryotes and eukaryotes.</title>
        <authorList>
            <person name="Spang A."/>
            <person name="Saw J.H."/>
            <person name="Jorgensen S.L."/>
            <person name="Zaremba-Niedzwiedzka K."/>
            <person name="Martijn J."/>
            <person name="Lind A.E."/>
            <person name="van Eijk R."/>
            <person name="Schleper C."/>
            <person name="Guy L."/>
            <person name="Ettema T.J."/>
        </authorList>
    </citation>
    <scope>NUCLEOTIDE SEQUENCE</scope>
</reference>
<name>A0A0F9HXT5_9ZZZZ</name>
<evidence type="ECO:0000313" key="1">
    <source>
        <dbReference type="EMBL" id="KKL79937.1"/>
    </source>
</evidence>
<dbReference type="AlphaFoldDB" id="A0A0F9HXT5"/>
<evidence type="ECO:0008006" key="2">
    <source>
        <dbReference type="Google" id="ProtNLM"/>
    </source>
</evidence>
<dbReference type="EMBL" id="LAZR01023019">
    <property type="protein sequence ID" value="KKL79937.1"/>
    <property type="molecule type" value="Genomic_DNA"/>
</dbReference>
<feature type="non-terminal residue" evidence="1">
    <location>
        <position position="1"/>
    </location>
</feature>
<organism evidence="1">
    <name type="scientific">marine sediment metagenome</name>
    <dbReference type="NCBI Taxonomy" id="412755"/>
    <lineage>
        <taxon>unclassified sequences</taxon>
        <taxon>metagenomes</taxon>
        <taxon>ecological metagenomes</taxon>
    </lineage>
</organism>
<protein>
    <recommendedName>
        <fullName evidence="2">Large polyvalent protein associated domain-containing protein</fullName>
    </recommendedName>
</protein>